<keyword evidence="1" id="KW-0560">Oxidoreductase</keyword>
<reference evidence="3 4" key="1">
    <citation type="submission" date="2008-04" db="EMBL/GenBank/DDBJ databases">
        <title>Complete sequence of chromosome of Natranaerobius thermophilus JW/NM-WN-LF.</title>
        <authorList>
            <consortium name="US DOE Joint Genome Institute"/>
            <person name="Copeland A."/>
            <person name="Lucas S."/>
            <person name="Lapidus A."/>
            <person name="Glavina del Rio T."/>
            <person name="Dalin E."/>
            <person name="Tice H."/>
            <person name="Bruce D."/>
            <person name="Goodwin L."/>
            <person name="Pitluck S."/>
            <person name="Chertkov O."/>
            <person name="Brettin T."/>
            <person name="Detter J.C."/>
            <person name="Han C."/>
            <person name="Kuske C.R."/>
            <person name="Schmutz J."/>
            <person name="Larimer F."/>
            <person name="Land M."/>
            <person name="Hauser L."/>
            <person name="Kyrpides N."/>
            <person name="Lykidis A."/>
            <person name="Mesbah N.M."/>
            <person name="Wiegel J."/>
        </authorList>
    </citation>
    <scope>NUCLEOTIDE SEQUENCE [LARGE SCALE GENOMIC DNA]</scope>
    <source>
        <strain evidence="4">ATCC BAA-1301 / DSM 18059 / JW/NM-WN-LF</strain>
    </source>
</reference>
<dbReference type="InterPro" id="IPR041117">
    <property type="entry name" value="SoxA_A3"/>
</dbReference>
<evidence type="ECO:0000313" key="4">
    <source>
        <dbReference type="Proteomes" id="UP000001683"/>
    </source>
</evidence>
<dbReference type="Proteomes" id="UP000001683">
    <property type="component" value="Chromosome"/>
</dbReference>
<evidence type="ECO:0000256" key="1">
    <source>
        <dbReference type="ARBA" id="ARBA00023002"/>
    </source>
</evidence>
<organism evidence="3 4">
    <name type="scientific">Natranaerobius thermophilus (strain ATCC BAA-1301 / DSM 18059 / JW/NM-WN-LF)</name>
    <dbReference type="NCBI Taxonomy" id="457570"/>
    <lineage>
        <taxon>Bacteria</taxon>
        <taxon>Bacillati</taxon>
        <taxon>Bacillota</taxon>
        <taxon>Clostridia</taxon>
        <taxon>Natranaerobiales</taxon>
        <taxon>Natranaerobiaceae</taxon>
        <taxon>Natranaerobius</taxon>
    </lineage>
</organism>
<dbReference type="HOGENOM" id="CLU_172457_1_0_9"/>
<proteinExistence type="predicted"/>
<reference evidence="3 4" key="2">
    <citation type="journal article" date="2011" name="J. Bacteriol.">
        <title>Complete genome sequence of the anaerobic, halophilic alkalithermophile Natranaerobius thermophilus JW/NM-WN-LF.</title>
        <authorList>
            <person name="Zhao B."/>
            <person name="Mesbah N.M."/>
            <person name="Dalin E."/>
            <person name="Goodwin L."/>
            <person name="Nolan M."/>
            <person name="Pitluck S."/>
            <person name="Chertkov O."/>
            <person name="Brettin T.S."/>
            <person name="Han J."/>
            <person name="Larimer F.W."/>
            <person name="Land M.L."/>
            <person name="Hauser L."/>
            <person name="Kyrpides N."/>
            <person name="Wiegel J."/>
        </authorList>
    </citation>
    <scope>NUCLEOTIDE SEQUENCE [LARGE SCALE GENOMIC DNA]</scope>
    <source>
        <strain evidence="4">ATCC BAA-1301 / DSM 18059 / JW/NM-WN-LF</strain>
    </source>
</reference>
<dbReference type="STRING" id="457570.Nther_1752"/>
<dbReference type="InterPro" id="IPR041854">
    <property type="entry name" value="BFD-like_2Fe2S-bd_dom_sf"/>
</dbReference>
<accession>B2A5H1</accession>
<feature type="domain" description="SoxA A3" evidence="2">
    <location>
        <begin position="10"/>
        <end position="86"/>
    </location>
</feature>
<gene>
    <name evidence="3" type="ordered locus">Nther_1752</name>
</gene>
<dbReference type="KEGG" id="nth:Nther_1752"/>
<dbReference type="GO" id="GO:0016491">
    <property type="term" value="F:oxidoreductase activity"/>
    <property type="evidence" value="ECO:0007669"/>
    <property type="project" value="UniProtKB-KW"/>
</dbReference>
<dbReference type="Gene3D" id="1.10.10.1100">
    <property type="entry name" value="BFD-like [2Fe-2S]-binding domain"/>
    <property type="match status" value="1"/>
</dbReference>
<evidence type="ECO:0000259" key="2">
    <source>
        <dbReference type="Pfam" id="PF17806"/>
    </source>
</evidence>
<dbReference type="EMBL" id="CP001034">
    <property type="protein sequence ID" value="ACB85326.1"/>
    <property type="molecule type" value="Genomic_DNA"/>
</dbReference>
<protein>
    <submittedName>
        <fullName evidence="3">BFD domain protein (2Fe-2S)-binding domain protein</fullName>
    </submittedName>
</protein>
<dbReference type="Pfam" id="PF17806">
    <property type="entry name" value="SO_alpha_A3"/>
    <property type="match status" value="1"/>
</dbReference>
<dbReference type="InParanoid" id="B2A5H1"/>
<dbReference type="eggNOG" id="COG2906">
    <property type="taxonomic scope" value="Bacteria"/>
</dbReference>
<sequence>MTDDTILCRCEDLTFGEVREWINKGYNNFEELKRVCRIGMGACQGKSCREALLKELVKVKGSSISEETTGVYRPLLKPVKLGTLARGDLDD</sequence>
<keyword evidence="4" id="KW-1185">Reference proteome</keyword>
<name>B2A5H1_NATTJ</name>
<dbReference type="OrthoDB" id="9801699at2"/>
<dbReference type="RefSeq" id="WP_012448193.1">
    <property type="nucleotide sequence ID" value="NC_010718.1"/>
</dbReference>
<dbReference type="AlphaFoldDB" id="B2A5H1"/>
<evidence type="ECO:0000313" key="3">
    <source>
        <dbReference type="EMBL" id="ACB85326.1"/>
    </source>
</evidence>